<dbReference type="InterPro" id="IPR029480">
    <property type="entry name" value="Transpos_assoc"/>
</dbReference>
<keyword evidence="4" id="KW-1185">Reference proteome</keyword>
<evidence type="ECO:0000313" key="3">
    <source>
        <dbReference type="EMBL" id="KAG7568016.1"/>
    </source>
</evidence>
<evidence type="ECO:0000313" key="4">
    <source>
        <dbReference type="Proteomes" id="UP000694240"/>
    </source>
</evidence>
<feature type="domain" description="Transposase-associated" evidence="2">
    <location>
        <begin position="3"/>
        <end position="61"/>
    </location>
</feature>
<name>A0A8T2A528_9BRAS</name>
<accession>A0A8T2A528</accession>
<dbReference type="Pfam" id="PF02992">
    <property type="entry name" value="Transposase_21"/>
    <property type="match status" value="1"/>
</dbReference>
<dbReference type="PANTHER" id="PTHR10775:SF180">
    <property type="entry name" value="TRANSPOSON, EN_SPM-LIKE, TRANSPOSASE-ASSOCIATED DOMAIN PROTEIN-RELATED"/>
    <property type="match status" value="1"/>
</dbReference>
<dbReference type="PANTHER" id="PTHR10775">
    <property type="entry name" value="OS08G0208400 PROTEIN"/>
    <property type="match status" value="1"/>
</dbReference>
<sequence>MDKSWVWLPRTSLEYEQGATDFVNASARKLGNPPNMFCPCIDCRNVCHQPADTIIDHLVIRDEVPSSSLEAYELFRTAFYEDEENLQSWKDNEDQPDDVESKEDSEFKKKLKDAETPLYSSCPNYTKVSAIMGLYIIKVKSGMSKNYFDQLLKMVHDMLPEGNVLPTSIDEEVKKFLKTFGFGNDIIHACKNDCILYRKDYGDMVSCPRCSASRWELDKHTSEEKKEVPAKVLRYFPIKDRFRRMFRSKKMAEDLRWHSSNANTDGTMRHPVDSSTWAQINDQWPQFAAEPRNLRLGLSTDGINPFSIQNTKYSTKPVFLVNYNMHPTLCMKAENIMLTLLIRGPTAPSNNIDVYLQPLVDDLKDLWNEGIEVYDSVSKENFIFRAMLLWTISDYPGLGTLGGCKVKGKQECNVCGKDTPFRWLKFSRKNVYMGNRKRLSPGHPYRRKKVWFDNSVEEGFARRIQTSSEIFEMLKDFRNDFGKPLEKKSKRKRSDLGDNEEVSQEECEEDLDKWRRKKLSILFELPYWKYMPVRHNIDVMHVEKNVSDFILSILMQSAKLKDGLKARQDLEDMGIRSNLHTQVRVALRETLPRGPRIAVTRICKFFNKLCQRVIDPEMLLTLEAENSVPVEEEANRNKDVETDPCILEGRPLQRATEVRLTDKERKILHRYVLMNTSVMNPYVEKIAELQKSLDHNWLMPGAGCDRVTGRVTGRNCNKSTLPHSLLPDTGCGRVKW</sequence>
<evidence type="ECO:0000256" key="1">
    <source>
        <dbReference type="SAM" id="MobiDB-lite"/>
    </source>
</evidence>
<comment type="caution">
    <text evidence="3">The sequence shown here is derived from an EMBL/GenBank/DDBJ whole genome shotgun (WGS) entry which is preliminary data.</text>
</comment>
<dbReference type="AlphaFoldDB" id="A0A8T2A528"/>
<dbReference type="InterPro" id="IPR004242">
    <property type="entry name" value="Transposase_21"/>
</dbReference>
<gene>
    <name evidence="3" type="ORF">ISN45_Aa04g008540</name>
</gene>
<proteinExistence type="predicted"/>
<dbReference type="EMBL" id="JAEFBK010000009">
    <property type="protein sequence ID" value="KAG7568016.1"/>
    <property type="molecule type" value="Genomic_DNA"/>
</dbReference>
<dbReference type="Proteomes" id="UP000694240">
    <property type="component" value="Chromosome 9"/>
</dbReference>
<protein>
    <submittedName>
        <fullName evidence="3">Transposase-associated domain</fullName>
    </submittedName>
</protein>
<organism evidence="3 4">
    <name type="scientific">Arabidopsis thaliana x Arabidopsis arenosa</name>
    <dbReference type="NCBI Taxonomy" id="1240361"/>
    <lineage>
        <taxon>Eukaryota</taxon>
        <taxon>Viridiplantae</taxon>
        <taxon>Streptophyta</taxon>
        <taxon>Embryophyta</taxon>
        <taxon>Tracheophyta</taxon>
        <taxon>Spermatophyta</taxon>
        <taxon>Magnoliopsida</taxon>
        <taxon>eudicotyledons</taxon>
        <taxon>Gunneridae</taxon>
        <taxon>Pentapetalae</taxon>
        <taxon>rosids</taxon>
        <taxon>malvids</taxon>
        <taxon>Brassicales</taxon>
        <taxon>Brassicaceae</taxon>
        <taxon>Camelineae</taxon>
        <taxon>Arabidopsis</taxon>
    </lineage>
</organism>
<feature type="region of interest" description="Disordered" evidence="1">
    <location>
        <begin position="86"/>
        <end position="107"/>
    </location>
</feature>
<reference evidence="3 4" key="1">
    <citation type="submission" date="2020-12" db="EMBL/GenBank/DDBJ databases">
        <title>Concerted genomic and epigenomic changes stabilize Arabidopsis allopolyploids.</title>
        <authorList>
            <person name="Chen Z."/>
        </authorList>
    </citation>
    <scope>NUCLEOTIDE SEQUENCE [LARGE SCALE GENOMIC DNA]</scope>
    <source>
        <strain evidence="3">Allo738</strain>
        <tissue evidence="3">Leaf</tissue>
    </source>
</reference>
<dbReference type="Pfam" id="PF13963">
    <property type="entry name" value="Transpos_assoc"/>
    <property type="match status" value="1"/>
</dbReference>
<evidence type="ECO:0000259" key="2">
    <source>
        <dbReference type="Pfam" id="PF13963"/>
    </source>
</evidence>